<keyword evidence="3" id="KW-0408">Iron</keyword>
<dbReference type="PANTHER" id="PTHR46458:SF17">
    <property type="entry name" value="GLOBIN FAMILY PROFILE DOMAIN-CONTAINING PROTEIN"/>
    <property type="match status" value="1"/>
</dbReference>
<dbReference type="GO" id="GO:0046872">
    <property type="term" value="F:metal ion binding"/>
    <property type="evidence" value="ECO:0007669"/>
    <property type="project" value="UniProtKB-KW"/>
</dbReference>
<protein>
    <submittedName>
        <fullName evidence="4">Uncharacterized protein</fullName>
    </submittedName>
</protein>
<dbReference type="CDD" id="cd01040">
    <property type="entry name" value="Mb-like"/>
    <property type="match status" value="1"/>
</dbReference>
<accession>A0ABD6EJX6</accession>
<dbReference type="InterPro" id="IPR044399">
    <property type="entry name" value="Mb-like_M"/>
</dbReference>
<keyword evidence="2" id="KW-0479">Metal-binding</keyword>
<dbReference type="Proteomes" id="UP001608902">
    <property type="component" value="Unassembled WGS sequence"/>
</dbReference>
<dbReference type="AlphaFoldDB" id="A0ABD6EJX6"/>
<dbReference type="SUPFAM" id="SSF46458">
    <property type="entry name" value="Globin-like"/>
    <property type="match status" value="1"/>
</dbReference>
<proteinExistence type="predicted"/>
<evidence type="ECO:0000256" key="2">
    <source>
        <dbReference type="ARBA" id="ARBA00022723"/>
    </source>
</evidence>
<organism evidence="4 5">
    <name type="scientific">Gnathostoma spinigerum</name>
    <dbReference type="NCBI Taxonomy" id="75299"/>
    <lineage>
        <taxon>Eukaryota</taxon>
        <taxon>Metazoa</taxon>
        <taxon>Ecdysozoa</taxon>
        <taxon>Nematoda</taxon>
        <taxon>Chromadorea</taxon>
        <taxon>Rhabditida</taxon>
        <taxon>Spirurina</taxon>
        <taxon>Gnathostomatomorpha</taxon>
        <taxon>Gnathostomatoidea</taxon>
        <taxon>Gnathostomatidae</taxon>
        <taxon>Gnathostoma</taxon>
    </lineage>
</organism>
<comment type="caution">
    <text evidence="4">The sequence shown here is derived from an EMBL/GenBank/DDBJ whole genome shotgun (WGS) entry which is preliminary data.</text>
</comment>
<dbReference type="InterPro" id="IPR050532">
    <property type="entry name" value="Globin-like_OT"/>
</dbReference>
<dbReference type="EMBL" id="JBGFUD010002559">
    <property type="protein sequence ID" value="MFH4977726.1"/>
    <property type="molecule type" value="Genomic_DNA"/>
</dbReference>
<evidence type="ECO:0000313" key="5">
    <source>
        <dbReference type="Proteomes" id="UP001608902"/>
    </source>
</evidence>
<sequence length="224" mass="25237">MSVAGSSRSTIPLLPNLTPSQVLTIRKSWKHINTKGLRTVIRLCFQRLESGSKAVTLAFSSVNNELSTSQAKVRTIANHVKFLVNLIDRIIDGNEAVVSELKTVGASHGFLKEKYGFGVQDLEKFGELMVEAFVDLDGIKQSKETVRNWRLLIASLIDQLRVGFDNQLRMERRHSTASFSCLASPSSYSENLADSRFRRRSIPTYDRSRWSESDPSSRRNRSNS</sequence>
<evidence type="ECO:0000256" key="3">
    <source>
        <dbReference type="ARBA" id="ARBA00023004"/>
    </source>
</evidence>
<keyword evidence="5" id="KW-1185">Reference proteome</keyword>
<evidence type="ECO:0000313" key="4">
    <source>
        <dbReference type="EMBL" id="MFH4977726.1"/>
    </source>
</evidence>
<evidence type="ECO:0000256" key="1">
    <source>
        <dbReference type="ARBA" id="ARBA00022617"/>
    </source>
</evidence>
<name>A0ABD6EJX6_9BILA</name>
<dbReference type="Gene3D" id="1.10.490.10">
    <property type="entry name" value="Globins"/>
    <property type="match status" value="1"/>
</dbReference>
<gene>
    <name evidence="4" type="ORF">AB6A40_004435</name>
</gene>
<dbReference type="InterPro" id="IPR012292">
    <property type="entry name" value="Globin/Proto"/>
</dbReference>
<dbReference type="PANTHER" id="PTHR46458">
    <property type="entry name" value="BLR2807 PROTEIN"/>
    <property type="match status" value="1"/>
</dbReference>
<keyword evidence="1" id="KW-0349">Heme</keyword>
<dbReference type="InterPro" id="IPR009050">
    <property type="entry name" value="Globin-like_sf"/>
</dbReference>
<reference evidence="4 5" key="1">
    <citation type="submission" date="2024-08" db="EMBL/GenBank/DDBJ databases">
        <title>Gnathostoma spinigerum genome.</title>
        <authorList>
            <person name="Gonzalez-Bertolin B."/>
            <person name="Monzon S."/>
            <person name="Zaballos A."/>
            <person name="Jimenez P."/>
            <person name="Dekumyoy P."/>
            <person name="Varona S."/>
            <person name="Cuesta I."/>
            <person name="Sumanam S."/>
            <person name="Adisakwattana P."/>
            <person name="Gasser R.B."/>
            <person name="Hernandez-Gonzalez A."/>
            <person name="Young N.D."/>
            <person name="Perteguer M.J."/>
        </authorList>
    </citation>
    <scope>NUCLEOTIDE SEQUENCE [LARGE SCALE GENOMIC DNA]</scope>
    <source>
        <strain evidence="4">AL3</strain>
        <tissue evidence="4">Liver</tissue>
    </source>
</reference>